<evidence type="ECO:0000256" key="1">
    <source>
        <dbReference type="SAM" id="Phobius"/>
    </source>
</evidence>
<protein>
    <submittedName>
        <fullName evidence="2">Uncharacterized protein</fullName>
    </submittedName>
</protein>
<proteinExistence type="predicted"/>
<organism evidence="2">
    <name type="scientific">Panicum hallii</name>
    <dbReference type="NCBI Taxonomy" id="206008"/>
    <lineage>
        <taxon>Eukaryota</taxon>
        <taxon>Viridiplantae</taxon>
        <taxon>Streptophyta</taxon>
        <taxon>Embryophyta</taxon>
        <taxon>Tracheophyta</taxon>
        <taxon>Spermatophyta</taxon>
        <taxon>Magnoliopsida</taxon>
        <taxon>Liliopsida</taxon>
        <taxon>Poales</taxon>
        <taxon>Poaceae</taxon>
        <taxon>PACMAD clade</taxon>
        <taxon>Panicoideae</taxon>
        <taxon>Panicodae</taxon>
        <taxon>Paniceae</taxon>
        <taxon>Panicinae</taxon>
        <taxon>Panicum</taxon>
        <taxon>Panicum sect. Panicum</taxon>
    </lineage>
</organism>
<evidence type="ECO:0000313" key="2">
    <source>
        <dbReference type="EMBL" id="PUV26820.1"/>
    </source>
</evidence>
<gene>
    <name evidence="2" type="ORF">PAHAL_J032500</name>
</gene>
<feature type="transmembrane region" description="Helical" evidence="1">
    <location>
        <begin position="12"/>
        <end position="32"/>
    </location>
</feature>
<dbReference type="Proteomes" id="UP000243499">
    <property type="component" value="Unassembled WGS sequence"/>
</dbReference>
<reference evidence="2" key="1">
    <citation type="submission" date="2018-04" db="EMBL/GenBank/DDBJ databases">
        <title>WGS assembly of Panicum hallii.</title>
        <authorList>
            <person name="Lovell J."/>
            <person name="Jenkins J."/>
            <person name="Lowry D."/>
            <person name="Mamidi S."/>
            <person name="Sreedasyam A."/>
            <person name="Weng X."/>
            <person name="Barry K."/>
            <person name="Bonette J."/>
            <person name="Campitelli B."/>
            <person name="Daum C."/>
            <person name="Gordon S."/>
            <person name="Gould B."/>
            <person name="Lipzen A."/>
            <person name="Macqueen A."/>
            <person name="Palacio-Mejia J."/>
            <person name="Plott C."/>
            <person name="Shakirov E."/>
            <person name="Shu S."/>
            <person name="Yoshinaga Y."/>
            <person name="Zane M."/>
            <person name="Rokhsar D."/>
            <person name="Grimwood J."/>
            <person name="Schmutz J."/>
            <person name="Juenger T."/>
        </authorList>
    </citation>
    <scope>NUCLEOTIDE SEQUENCE [LARGE SCALE GENOMIC DNA]</scope>
    <source>
        <strain evidence="2">FIL2</strain>
    </source>
</reference>
<dbReference type="EMBL" id="KZ794299">
    <property type="protein sequence ID" value="PUV26820.1"/>
    <property type="molecule type" value="Genomic_DNA"/>
</dbReference>
<accession>A0A2T7AA31</accession>
<dbReference type="Gramene" id="PUV26820">
    <property type="protein sequence ID" value="PUV26820"/>
    <property type="gene ID" value="PAHAL_J032500"/>
</dbReference>
<keyword evidence="1" id="KW-0472">Membrane</keyword>
<sequence>MCPILSFSFHAFLSMSFISFCVAHILFLMVTFEREREWSRNNMEFYFVDGWMKFLLTLE</sequence>
<name>A0A2T7AA31_9POAL</name>
<keyword evidence="1" id="KW-0812">Transmembrane</keyword>
<keyword evidence="1" id="KW-1133">Transmembrane helix</keyword>
<dbReference type="AlphaFoldDB" id="A0A2T7AA31"/>